<protein>
    <submittedName>
        <fullName evidence="2">Uncharacterized protein</fullName>
    </submittedName>
</protein>
<dbReference type="OrthoDB" id="4870363at2759"/>
<sequence length="307" mass="34336">MLENSESVRHRIFRYSPLLCGLYLFFFRACFSAIALREDSAPIIACAHIYHALRKEKLLDCCWPDMDTAIELLGDNSFWEGGKRPKTTHGPSGFTSYKRKIHSQAGTSFGFPMDTIRPSEPLRNKTHQMHGATLNREEYVWTPAEVKNLLVGRPGAVRRSWQERRFLESNDDKSPSTRGLLASILSYKLYNETLDLAFPYPRVHRQSRTLLMALCETFKTIIPPESEILVQTDNLPFIIVAIFQLSIRPEPEHRETLSKAAAVVNAYLSAGEGSACVVAAAEAGLPFKFASPAEEGGDASIDAEALD</sequence>
<dbReference type="PANTHER" id="PTHR38795">
    <property type="entry name" value="DUF6604 DOMAIN-CONTAINING PROTEIN"/>
    <property type="match status" value="1"/>
</dbReference>
<name>A0A9N9VH25_9HYPO</name>
<dbReference type="Proteomes" id="UP000696573">
    <property type="component" value="Unassembled WGS sequence"/>
</dbReference>
<keyword evidence="1" id="KW-1133">Transmembrane helix</keyword>
<keyword evidence="1" id="KW-0472">Membrane</keyword>
<keyword evidence="3" id="KW-1185">Reference proteome</keyword>
<organism evidence="2 3">
    <name type="scientific">Clonostachys rhizophaga</name>
    <dbReference type="NCBI Taxonomy" id="160324"/>
    <lineage>
        <taxon>Eukaryota</taxon>
        <taxon>Fungi</taxon>
        <taxon>Dikarya</taxon>
        <taxon>Ascomycota</taxon>
        <taxon>Pezizomycotina</taxon>
        <taxon>Sordariomycetes</taxon>
        <taxon>Hypocreomycetidae</taxon>
        <taxon>Hypocreales</taxon>
        <taxon>Bionectriaceae</taxon>
        <taxon>Clonostachys</taxon>
    </lineage>
</organism>
<dbReference type="EMBL" id="CABFNQ020000692">
    <property type="protein sequence ID" value="CAH0023407.1"/>
    <property type="molecule type" value="Genomic_DNA"/>
</dbReference>
<gene>
    <name evidence="2" type="ORF">CRHIZ90672A_00010851</name>
</gene>
<dbReference type="AlphaFoldDB" id="A0A9N9VH25"/>
<keyword evidence="1" id="KW-0812">Transmembrane</keyword>
<evidence type="ECO:0000313" key="2">
    <source>
        <dbReference type="EMBL" id="CAH0023407.1"/>
    </source>
</evidence>
<comment type="caution">
    <text evidence="2">The sequence shown here is derived from an EMBL/GenBank/DDBJ whole genome shotgun (WGS) entry which is preliminary data.</text>
</comment>
<dbReference type="PANTHER" id="PTHR38795:SF1">
    <property type="entry name" value="DUF6604 DOMAIN-CONTAINING PROTEIN"/>
    <property type="match status" value="1"/>
</dbReference>
<reference evidence="2" key="1">
    <citation type="submission" date="2021-10" db="EMBL/GenBank/DDBJ databases">
        <authorList>
            <person name="Piombo E."/>
        </authorList>
    </citation>
    <scope>NUCLEOTIDE SEQUENCE</scope>
</reference>
<evidence type="ECO:0000313" key="3">
    <source>
        <dbReference type="Proteomes" id="UP000696573"/>
    </source>
</evidence>
<feature type="transmembrane region" description="Helical" evidence="1">
    <location>
        <begin position="12"/>
        <end position="36"/>
    </location>
</feature>
<accession>A0A9N9VH25</accession>
<proteinExistence type="predicted"/>
<evidence type="ECO:0000256" key="1">
    <source>
        <dbReference type="SAM" id="Phobius"/>
    </source>
</evidence>